<evidence type="ECO:0000256" key="1">
    <source>
        <dbReference type="SAM" id="MobiDB-lite"/>
    </source>
</evidence>
<accession>A0AAV4PYT9</accession>
<feature type="compositionally biased region" description="Low complexity" evidence="1">
    <location>
        <begin position="56"/>
        <end position="71"/>
    </location>
</feature>
<protein>
    <submittedName>
        <fullName evidence="2">Uncharacterized protein</fullName>
    </submittedName>
</protein>
<evidence type="ECO:0000313" key="2">
    <source>
        <dbReference type="EMBL" id="GIY01379.1"/>
    </source>
</evidence>
<keyword evidence="3" id="KW-1185">Reference proteome</keyword>
<dbReference type="Proteomes" id="UP001054945">
    <property type="component" value="Unassembled WGS sequence"/>
</dbReference>
<comment type="caution">
    <text evidence="2">The sequence shown here is derived from an EMBL/GenBank/DDBJ whole genome shotgun (WGS) entry which is preliminary data.</text>
</comment>
<gene>
    <name evidence="2" type="ORF">CEXT_568001</name>
</gene>
<organism evidence="2 3">
    <name type="scientific">Caerostris extrusa</name>
    <name type="common">Bark spider</name>
    <name type="synonym">Caerostris bankana</name>
    <dbReference type="NCBI Taxonomy" id="172846"/>
    <lineage>
        <taxon>Eukaryota</taxon>
        <taxon>Metazoa</taxon>
        <taxon>Ecdysozoa</taxon>
        <taxon>Arthropoda</taxon>
        <taxon>Chelicerata</taxon>
        <taxon>Arachnida</taxon>
        <taxon>Araneae</taxon>
        <taxon>Araneomorphae</taxon>
        <taxon>Entelegynae</taxon>
        <taxon>Araneoidea</taxon>
        <taxon>Araneidae</taxon>
        <taxon>Caerostris</taxon>
    </lineage>
</organism>
<feature type="region of interest" description="Disordered" evidence="1">
    <location>
        <begin position="54"/>
        <end position="83"/>
    </location>
</feature>
<name>A0AAV4PYT9_CAEEX</name>
<evidence type="ECO:0000313" key="3">
    <source>
        <dbReference type="Proteomes" id="UP001054945"/>
    </source>
</evidence>
<reference evidence="2 3" key="1">
    <citation type="submission" date="2021-06" db="EMBL/GenBank/DDBJ databases">
        <title>Caerostris extrusa draft genome.</title>
        <authorList>
            <person name="Kono N."/>
            <person name="Arakawa K."/>
        </authorList>
    </citation>
    <scope>NUCLEOTIDE SEQUENCE [LARGE SCALE GENOMIC DNA]</scope>
</reference>
<sequence>MSHSTDSCNKRRFKDFENFSSSSSLIHQANFPWYGILTHQNAFTRLSRIPGGLIVGNSDPGSSNPANSSPGRGHLQEQRIPGRKTSRGACKLIPFPRMHRLQSRDNDGKHTRKNEAMMNELLDFMLLAESLWQEFQFRTKGEYDITVNGIVPHGTQTKSDIVEESLPLSQPGLSILTWYSFLQHEKQSRRNYEEMLFKLL</sequence>
<proteinExistence type="predicted"/>
<dbReference type="AlphaFoldDB" id="A0AAV4PYT9"/>
<dbReference type="EMBL" id="BPLR01005309">
    <property type="protein sequence ID" value="GIY01379.1"/>
    <property type="molecule type" value="Genomic_DNA"/>
</dbReference>